<reference evidence="1 2" key="1">
    <citation type="journal article" date="2009" name="Appl. Environ. Microbiol.">
        <title>Roseophage RDJL Phi1, infecting the aerobic anoxygenic phototrophic bacterium Roseobacter denitrificans OCh114.</title>
        <authorList>
            <person name="Zhang Y."/>
            <person name="Jiao N."/>
        </authorList>
    </citation>
    <scope>NUCLEOTIDE SEQUENCE [LARGE SCALE GENOMIC DNA]</scope>
</reference>
<proteinExistence type="predicted"/>
<dbReference type="Proteomes" id="UP000008742">
    <property type="component" value="Segment"/>
</dbReference>
<dbReference type="GeneID" id="10511792"/>
<dbReference type="InterPro" id="IPR012441">
    <property type="entry name" value="DUF1643"/>
</dbReference>
<accession>F4YXR6</accession>
<dbReference type="KEGG" id="vg:10511792"/>
<dbReference type="OrthoDB" id="24298at10239"/>
<name>F4YXR6_9CAUD</name>
<evidence type="ECO:0008006" key="3">
    <source>
        <dbReference type="Google" id="ProtNLM"/>
    </source>
</evidence>
<protein>
    <recommendedName>
        <fullName evidence="3">DUF1643 domain-containing protein</fullName>
    </recommendedName>
</protein>
<evidence type="ECO:0000313" key="2">
    <source>
        <dbReference type="Proteomes" id="UP000008742"/>
    </source>
</evidence>
<dbReference type="RefSeq" id="YP_004421823.1">
    <property type="nucleotide sequence ID" value="NC_015466.1"/>
</dbReference>
<reference evidence="1 2" key="2">
    <citation type="journal article" date="2011" name="Virol. J.">
        <title>Complete genome sequence of a marine roseophage provides evidence into the evolution of gene transfer agents in alphaproteobacteria.</title>
        <authorList>
            <person name="Huang S."/>
            <person name="Zhang Y."/>
            <person name="Chen F."/>
            <person name="Jiao N."/>
        </authorList>
    </citation>
    <scope>NUCLEOTIDE SEQUENCE [LARGE SCALE GENOMIC DNA]</scope>
</reference>
<sequence length="180" mass="20337">MSNYLANRLRAEGVLMHKTATLSDCGTYRYRLGREWGSGIGTTYGFIGVNPSTADADEEDATTRKWRGFVERWDGDGYEVVNLFAYRATDVKQLKAADDPFGPENGIHMRRFLEEVDVIVPCWGSLAKVPKEHHEYVRYTLAWLRAGRAGKPLKHLGLTKGGDPKHPLMLPYSTKLEDFT</sequence>
<organism evidence="1 2">
    <name type="scientific">Roseobacter phage RDJL Phi 1</name>
    <dbReference type="NCBI Taxonomy" id="562742"/>
    <lineage>
        <taxon>Viruses</taxon>
        <taxon>Duplodnaviria</taxon>
        <taxon>Heunggongvirae</taxon>
        <taxon>Uroviricota</taxon>
        <taxon>Caudoviricetes</taxon>
        <taxon>Xiamenvirus</taxon>
        <taxon>Xiamenvirus RDJL1</taxon>
    </lineage>
</organism>
<evidence type="ECO:0000313" key="1">
    <source>
        <dbReference type="EMBL" id="ADK73456.1"/>
    </source>
</evidence>
<gene>
    <name evidence="1" type="ORF">RDJLphi1_gp55</name>
</gene>
<dbReference type="Pfam" id="PF07799">
    <property type="entry name" value="DUF1643"/>
    <property type="match status" value="1"/>
</dbReference>
<keyword evidence="2" id="KW-1185">Reference proteome</keyword>
<dbReference type="EMBL" id="HM151342">
    <property type="protein sequence ID" value="ADK73456.1"/>
    <property type="molecule type" value="Genomic_DNA"/>
</dbReference>